<dbReference type="InterPro" id="IPR051453">
    <property type="entry name" value="MBL_Glyoxalase_II"/>
</dbReference>
<dbReference type="GO" id="GO:0046872">
    <property type="term" value="F:metal ion binding"/>
    <property type="evidence" value="ECO:0007669"/>
    <property type="project" value="UniProtKB-KW"/>
</dbReference>
<accession>A0A0X3Y2C2</accession>
<reference evidence="6 7" key="1">
    <citation type="submission" date="2015-10" db="EMBL/GenBank/DDBJ databases">
        <authorList>
            <person name="Gilbert D.G."/>
        </authorList>
    </citation>
    <scope>NUCLEOTIDE SEQUENCE [LARGE SCALE GENOMIC DNA]</scope>
    <source>
        <strain evidence="6 7">ChDC F311</strain>
    </source>
</reference>
<evidence type="ECO:0000256" key="4">
    <source>
        <dbReference type="ARBA" id="ARBA00022833"/>
    </source>
</evidence>
<dbReference type="InterPro" id="IPR001279">
    <property type="entry name" value="Metallo-B-lactamas"/>
</dbReference>
<feature type="domain" description="Metallo-beta-lactamase" evidence="5">
    <location>
        <begin position="12"/>
        <end position="188"/>
    </location>
</feature>
<keyword evidence="4" id="KW-0862">Zinc</keyword>
<dbReference type="Pfam" id="PF00753">
    <property type="entry name" value="Lactamase_B"/>
    <property type="match status" value="1"/>
</dbReference>
<dbReference type="RefSeq" id="WP_059222690.1">
    <property type="nucleotide sequence ID" value="NZ_CP056014.1"/>
</dbReference>
<evidence type="ECO:0000256" key="3">
    <source>
        <dbReference type="ARBA" id="ARBA00022801"/>
    </source>
</evidence>
<dbReference type="CDD" id="cd06262">
    <property type="entry name" value="metallo-hydrolase-like_MBL-fold"/>
    <property type="match status" value="1"/>
</dbReference>
<proteinExistence type="predicted"/>
<dbReference type="Proteomes" id="UP000054800">
    <property type="component" value="Unassembled WGS sequence"/>
</dbReference>
<keyword evidence="3 6" id="KW-0378">Hydrolase</keyword>
<dbReference type="GO" id="GO:0016787">
    <property type="term" value="F:hydrolase activity"/>
    <property type="evidence" value="ECO:0007669"/>
    <property type="project" value="UniProtKB-KW"/>
</dbReference>
<keyword evidence="2" id="KW-0479">Metal-binding</keyword>
<dbReference type="OrthoDB" id="9802248at2"/>
<dbReference type="SUPFAM" id="SSF56281">
    <property type="entry name" value="Metallo-hydrolase/oxidoreductase"/>
    <property type="match status" value="1"/>
</dbReference>
<dbReference type="PANTHER" id="PTHR46233:SF3">
    <property type="entry name" value="HYDROXYACYLGLUTATHIONE HYDROLASE GLOC"/>
    <property type="match status" value="1"/>
</dbReference>
<comment type="cofactor">
    <cofactor evidence="1">
        <name>Zn(2+)</name>
        <dbReference type="ChEBI" id="CHEBI:29105"/>
    </cofactor>
</comment>
<dbReference type="AlphaFoldDB" id="A0A0X3Y2C2"/>
<evidence type="ECO:0000256" key="1">
    <source>
        <dbReference type="ARBA" id="ARBA00001947"/>
    </source>
</evidence>
<evidence type="ECO:0000259" key="5">
    <source>
        <dbReference type="SMART" id="SM00849"/>
    </source>
</evidence>
<gene>
    <name evidence="6" type="ORF">RO03_05250</name>
</gene>
<evidence type="ECO:0000256" key="2">
    <source>
        <dbReference type="ARBA" id="ARBA00022723"/>
    </source>
</evidence>
<evidence type="ECO:0000313" key="7">
    <source>
        <dbReference type="Proteomes" id="UP000054800"/>
    </source>
</evidence>
<name>A0A0X3Y2C2_FUSNC</name>
<dbReference type="SMART" id="SM00849">
    <property type="entry name" value="Lactamase_B"/>
    <property type="match status" value="1"/>
</dbReference>
<protein>
    <submittedName>
        <fullName evidence="6">Hydroxyacylglutathione hydrolase</fullName>
    </submittedName>
</protein>
<evidence type="ECO:0000313" key="6">
    <source>
        <dbReference type="EMBL" id="KUL98941.1"/>
    </source>
</evidence>
<dbReference type="EMBL" id="LMVH01000001">
    <property type="protein sequence ID" value="KUL98941.1"/>
    <property type="molecule type" value="Genomic_DNA"/>
</dbReference>
<dbReference type="Gene3D" id="3.60.15.10">
    <property type="entry name" value="Ribonuclease Z/Hydroxyacylglutathione hydrolase-like"/>
    <property type="match status" value="1"/>
</dbReference>
<organism evidence="6 7">
    <name type="scientific">Fusobacterium nucleatum subsp. nucleatum</name>
    <dbReference type="NCBI Taxonomy" id="76856"/>
    <lineage>
        <taxon>Bacteria</taxon>
        <taxon>Fusobacteriati</taxon>
        <taxon>Fusobacteriota</taxon>
        <taxon>Fusobacteriia</taxon>
        <taxon>Fusobacteriales</taxon>
        <taxon>Fusobacteriaceae</taxon>
        <taxon>Fusobacterium</taxon>
    </lineage>
</organism>
<sequence length="207" mass="23608">MQVKCFHLGAYGTNCFLAYDENNIAYFFDCGGRNLEKVYEFISEHNLDLKYIVLTHGHGDHIEGLNDLASHYPEAKVYIGEEDKDFLYNSELSLSDAIFGEFFKFKGEIHTVKEGDMVGDFKVIDTPGHTIGSKSFYYKNNKILISGDTLFRRSYGRYDLPTGSLEMLCHSLKKLSNLPDETVVYNGHTDNTTIGEEKRFLERVGIL</sequence>
<dbReference type="PANTHER" id="PTHR46233">
    <property type="entry name" value="HYDROXYACYLGLUTATHIONE HYDROLASE GLOC"/>
    <property type="match status" value="1"/>
</dbReference>
<dbReference type="InterPro" id="IPR036866">
    <property type="entry name" value="RibonucZ/Hydroxyglut_hydro"/>
</dbReference>
<comment type="caution">
    <text evidence="6">The sequence shown here is derived from an EMBL/GenBank/DDBJ whole genome shotgun (WGS) entry which is preliminary data.</text>
</comment>